<dbReference type="Gene3D" id="3.40.140.10">
    <property type="entry name" value="Cytidine Deaminase, domain 2"/>
    <property type="match status" value="1"/>
</dbReference>
<keyword evidence="2" id="KW-0501">Molybdenum cofactor biosynthesis</keyword>
<proteinExistence type="inferred from homology"/>
<dbReference type="AlphaFoldDB" id="A0A6J6TT28"/>
<dbReference type="SUPFAM" id="SSF53927">
    <property type="entry name" value="Cytidine deaminase-like"/>
    <property type="match status" value="1"/>
</dbReference>
<dbReference type="InterPro" id="IPR003786">
    <property type="entry name" value="FdhD"/>
</dbReference>
<dbReference type="GO" id="GO:0016783">
    <property type="term" value="F:sulfurtransferase activity"/>
    <property type="evidence" value="ECO:0007669"/>
    <property type="project" value="InterPro"/>
</dbReference>
<dbReference type="EMBL" id="CAEZYZ010000120">
    <property type="protein sequence ID" value="CAB4750115.1"/>
    <property type="molecule type" value="Genomic_DNA"/>
</dbReference>
<organism evidence="3">
    <name type="scientific">freshwater metagenome</name>
    <dbReference type="NCBI Taxonomy" id="449393"/>
    <lineage>
        <taxon>unclassified sequences</taxon>
        <taxon>metagenomes</taxon>
        <taxon>ecological metagenomes</taxon>
    </lineage>
</organism>
<keyword evidence="1" id="KW-0963">Cytoplasm</keyword>
<sequence length="284" mass="30313">MGITTTRRPITKVIGSTWDERSDAIAVESPLTIVLDGEVLVTTMRTPGHDLELAAGWLVNESGVRRSSDIIGMGAFATAAREIDEQAEEAPAEEPVIDTVRLRLQDGVAPPRPRAFVTTSACGVCSADVLAAFTGPTAPLHTDGWRLPADRVHAVLEQMRAEQRMFDQTGSLHAAGLAGPTLECLWVREDVGRHNAVDKVIGKALFEGLLPLTDHVLVVSGRVSYEIVHKALTASIAGIIAVSGPTSLAVDLARQHGLILIGFARDDRMNIYCGAERIDQGAAT</sequence>
<protein>
    <submittedName>
        <fullName evidence="3">Unannotated protein</fullName>
    </submittedName>
</protein>
<dbReference type="Pfam" id="PF02634">
    <property type="entry name" value="FdhD-NarQ"/>
    <property type="match status" value="1"/>
</dbReference>
<evidence type="ECO:0000313" key="3">
    <source>
        <dbReference type="EMBL" id="CAB4750115.1"/>
    </source>
</evidence>
<dbReference type="PANTHER" id="PTHR30592">
    <property type="entry name" value="FORMATE DEHYDROGENASE"/>
    <property type="match status" value="1"/>
</dbReference>
<name>A0A6J6TT28_9ZZZZ</name>
<accession>A0A6J6TT28</accession>
<evidence type="ECO:0000256" key="2">
    <source>
        <dbReference type="ARBA" id="ARBA00023150"/>
    </source>
</evidence>
<gene>
    <name evidence="3" type="ORF">UFOPK2810_00804</name>
</gene>
<evidence type="ECO:0000256" key="1">
    <source>
        <dbReference type="ARBA" id="ARBA00022490"/>
    </source>
</evidence>
<reference evidence="3" key="1">
    <citation type="submission" date="2020-05" db="EMBL/GenBank/DDBJ databases">
        <authorList>
            <person name="Chiriac C."/>
            <person name="Salcher M."/>
            <person name="Ghai R."/>
            <person name="Kavagutti S V."/>
        </authorList>
    </citation>
    <scope>NUCLEOTIDE SEQUENCE</scope>
</reference>
<dbReference type="Gene3D" id="3.10.20.10">
    <property type="match status" value="1"/>
</dbReference>
<dbReference type="PIRSF" id="PIRSF015626">
    <property type="entry name" value="FdhD"/>
    <property type="match status" value="1"/>
</dbReference>
<dbReference type="NCBIfam" id="TIGR00129">
    <property type="entry name" value="fdhD_narQ"/>
    <property type="match status" value="1"/>
</dbReference>
<dbReference type="HAMAP" id="MF_00187">
    <property type="entry name" value="FdhD"/>
    <property type="match status" value="1"/>
</dbReference>
<dbReference type="InterPro" id="IPR016193">
    <property type="entry name" value="Cytidine_deaminase-like"/>
</dbReference>
<dbReference type="PANTHER" id="PTHR30592:SF1">
    <property type="entry name" value="SULFUR CARRIER PROTEIN FDHD"/>
    <property type="match status" value="1"/>
</dbReference>
<dbReference type="GO" id="GO:0006777">
    <property type="term" value="P:Mo-molybdopterin cofactor biosynthetic process"/>
    <property type="evidence" value="ECO:0007669"/>
    <property type="project" value="UniProtKB-KW"/>
</dbReference>